<dbReference type="AlphaFoldDB" id="A0A1M5E1X1"/>
<evidence type="ECO:0000313" key="4">
    <source>
        <dbReference type="Proteomes" id="UP000184368"/>
    </source>
</evidence>
<dbReference type="PANTHER" id="PTHR45947">
    <property type="entry name" value="SULFOQUINOVOSYL TRANSFERASE SQD2"/>
    <property type="match status" value="1"/>
</dbReference>
<protein>
    <submittedName>
        <fullName evidence="3">Glycosyltransferase involved in cell wall bisynthesis</fullName>
    </submittedName>
</protein>
<dbReference type="RefSeq" id="WP_073044746.1">
    <property type="nucleotide sequence ID" value="NZ_FQUO01000011.1"/>
</dbReference>
<feature type="transmembrane region" description="Helical" evidence="1">
    <location>
        <begin position="74"/>
        <end position="92"/>
    </location>
</feature>
<name>A0A1M5E1X1_9BACT</name>
<keyword evidence="1" id="KW-0472">Membrane</keyword>
<dbReference type="CDD" id="cd03801">
    <property type="entry name" value="GT4_PimA-like"/>
    <property type="match status" value="1"/>
</dbReference>
<gene>
    <name evidence="3" type="ORF">SAMN05444008_111172</name>
</gene>
<dbReference type="InterPro" id="IPR001296">
    <property type="entry name" value="Glyco_trans_1"/>
</dbReference>
<evidence type="ECO:0000259" key="2">
    <source>
        <dbReference type="Pfam" id="PF00534"/>
    </source>
</evidence>
<dbReference type="Gene3D" id="3.40.50.2000">
    <property type="entry name" value="Glycogen Phosphorylase B"/>
    <property type="match status" value="2"/>
</dbReference>
<dbReference type="Pfam" id="PF00534">
    <property type="entry name" value="Glycos_transf_1"/>
    <property type="match status" value="1"/>
</dbReference>
<dbReference type="STRING" id="1302690.BUE76_19365"/>
<dbReference type="EMBL" id="FQUO01000011">
    <property type="protein sequence ID" value="SHF73195.1"/>
    <property type="molecule type" value="Genomic_DNA"/>
</dbReference>
<keyword evidence="3" id="KW-0808">Transferase</keyword>
<dbReference type="OrthoDB" id="9790710at2"/>
<feature type="domain" description="Glycosyl transferase family 1" evidence="2">
    <location>
        <begin position="205"/>
        <end position="362"/>
    </location>
</feature>
<evidence type="ECO:0000313" key="3">
    <source>
        <dbReference type="EMBL" id="SHF73195.1"/>
    </source>
</evidence>
<reference evidence="3 4" key="1">
    <citation type="submission" date="2016-11" db="EMBL/GenBank/DDBJ databases">
        <authorList>
            <person name="Jaros S."/>
            <person name="Januszkiewicz K."/>
            <person name="Wedrychowicz H."/>
        </authorList>
    </citation>
    <scope>NUCLEOTIDE SEQUENCE [LARGE SCALE GENOMIC DNA]</scope>
    <source>
        <strain evidence="3 4">DSM 26897</strain>
    </source>
</reference>
<keyword evidence="1" id="KW-0812">Transmembrane</keyword>
<accession>A0A1M5E1X1</accession>
<organism evidence="3 4">
    <name type="scientific">Cnuella takakiae</name>
    <dbReference type="NCBI Taxonomy" id="1302690"/>
    <lineage>
        <taxon>Bacteria</taxon>
        <taxon>Pseudomonadati</taxon>
        <taxon>Bacteroidota</taxon>
        <taxon>Chitinophagia</taxon>
        <taxon>Chitinophagales</taxon>
        <taxon>Chitinophagaceae</taxon>
        <taxon>Cnuella</taxon>
    </lineage>
</organism>
<keyword evidence="4" id="KW-1185">Reference proteome</keyword>
<dbReference type="InterPro" id="IPR050194">
    <property type="entry name" value="Glycosyltransferase_grp1"/>
</dbReference>
<dbReference type="SUPFAM" id="SSF53756">
    <property type="entry name" value="UDP-Glycosyltransferase/glycogen phosphorylase"/>
    <property type="match status" value="1"/>
</dbReference>
<dbReference type="Proteomes" id="UP000184368">
    <property type="component" value="Unassembled WGS sequence"/>
</dbReference>
<keyword evidence="1" id="KW-1133">Transmembrane helix</keyword>
<sequence length="389" mass="45078">MKEIIFVNSHPIQYFAPLYKYMNEQGLQTKVWYCTEGMLHGAVDKEFGVRVKWDIPLLDGYDYRFFKNYAARPSLSVGFFSLVNFGMLITLFRQPKSILVVHGYHFFTHLCILLLAQLAGHTVCLRFEVPNSQEQLKKSKKQKLRRMLLKHVVFPRVNYFLYIGKENHQLYKNYGIPEEQLVFCPYAVDNSRFLEAFERIAGQRLEIRSRFGIPNNAQVILFSGKYIDKKRPLDLMQAFSKLNHPNCWLIMIGEGELRIEIEQFILKHKVQNVVLTGFVNQSEIPAYYAIGDVFVMCSTIGETWGLSVNEAMNFDLPVIVSDLTGCSADLVEPGVNGYVFPTGNVEALTRTLRQVLIDKRLNWSTTSRQIIRRYDYSVIVKELKNLVRT</sequence>
<proteinExistence type="predicted"/>
<evidence type="ECO:0000256" key="1">
    <source>
        <dbReference type="SAM" id="Phobius"/>
    </source>
</evidence>
<feature type="transmembrane region" description="Helical" evidence="1">
    <location>
        <begin position="104"/>
        <end position="127"/>
    </location>
</feature>
<dbReference type="GO" id="GO:0016757">
    <property type="term" value="F:glycosyltransferase activity"/>
    <property type="evidence" value="ECO:0007669"/>
    <property type="project" value="InterPro"/>
</dbReference>
<dbReference type="PANTHER" id="PTHR45947:SF3">
    <property type="entry name" value="SULFOQUINOVOSYL TRANSFERASE SQD2"/>
    <property type="match status" value="1"/>
</dbReference>